<evidence type="ECO:0000256" key="7">
    <source>
        <dbReference type="ARBA" id="ARBA00048539"/>
    </source>
</evidence>
<keyword evidence="6 8" id="KW-0067">ATP-binding</keyword>
<protein>
    <recommendedName>
        <fullName evidence="8">tRNA(Ile)-lysidine synthase</fullName>
        <ecNumber evidence="8">6.3.4.19</ecNumber>
    </recommendedName>
    <alternativeName>
        <fullName evidence="8">tRNA(Ile)-2-lysyl-cytidine synthase</fullName>
    </alternativeName>
    <alternativeName>
        <fullName evidence="8">tRNA(Ile)-lysidine synthetase</fullName>
    </alternativeName>
</protein>
<evidence type="ECO:0000256" key="8">
    <source>
        <dbReference type="HAMAP-Rule" id="MF_01161"/>
    </source>
</evidence>
<evidence type="ECO:0000256" key="5">
    <source>
        <dbReference type="ARBA" id="ARBA00022741"/>
    </source>
</evidence>
<accession>A0A4Q1K9G2</accession>
<comment type="similarity">
    <text evidence="8">Belongs to the tRNA(Ile)-lysidine synthase family.</text>
</comment>
<comment type="function">
    <text evidence="8">Ligates lysine onto the cytidine present at position 34 of the AUA codon-specific tRNA(Ile) that contains the anticodon CAU, in an ATP-dependent manner. Cytidine is converted to lysidine, thus changing the amino acid specificity of the tRNA from methionine to isoleucine.</text>
</comment>
<sequence>MINAFQNHISQQLPFLQTKKLIVAVSGGIDSMVLLELCQQLDWSIAVAHCNFSLRGLESDEDEIFVRDYCQERKIPFFLNRFNTAEFAEQIGMSIQMTARQLRYDWFETLRVREGYDYILTAHQADDVAETFLINLTRGTGWDGLTGIPQQNGVVVRPLLPFSRKEIENYAAEYLISWREDSSNAENYYQRNALRHEVLPVLKDMNPLFLANFQKTLLYLQETKNLADWAVAQFLEKALRQHGNEFHLDLYQLNAMPAPRAILYYWLKSYGFTAWDDIYHLPEAESGKQIFAPDFVLLKNRTHLILYARHEVRQEVFTIEKTNLSVNFPIKLEFCSTSDISSDDANTIFVDADLLDYPLTLRTWQEGDQFHPFGMNGSKKLSKYFKDEKYSLTAKERQWLLCSGNKIVWVIGKRADDRFKITNNTKTKLKITFSE</sequence>
<dbReference type="NCBIfam" id="TIGR02433">
    <property type="entry name" value="lysidine_TilS_C"/>
    <property type="match status" value="1"/>
</dbReference>
<dbReference type="GO" id="GO:0006400">
    <property type="term" value="P:tRNA modification"/>
    <property type="evidence" value="ECO:0007669"/>
    <property type="project" value="UniProtKB-UniRule"/>
</dbReference>
<dbReference type="GO" id="GO:0005524">
    <property type="term" value="F:ATP binding"/>
    <property type="evidence" value="ECO:0007669"/>
    <property type="project" value="UniProtKB-UniRule"/>
</dbReference>
<comment type="subcellular location">
    <subcellularLocation>
        <location evidence="1 8">Cytoplasm</location>
    </subcellularLocation>
</comment>
<dbReference type="PANTHER" id="PTHR43033:SF1">
    <property type="entry name" value="TRNA(ILE)-LYSIDINE SYNTHASE-RELATED"/>
    <property type="match status" value="1"/>
</dbReference>
<dbReference type="HAMAP" id="MF_01161">
    <property type="entry name" value="tRNA_Ile_lys_synt"/>
    <property type="match status" value="1"/>
</dbReference>
<dbReference type="PANTHER" id="PTHR43033">
    <property type="entry name" value="TRNA(ILE)-LYSIDINE SYNTHASE-RELATED"/>
    <property type="match status" value="1"/>
</dbReference>
<dbReference type="InterPro" id="IPR011063">
    <property type="entry name" value="TilS/TtcA_N"/>
</dbReference>
<dbReference type="InterPro" id="IPR012795">
    <property type="entry name" value="tRNA_Ile_lys_synt_N"/>
</dbReference>
<evidence type="ECO:0000313" key="11">
    <source>
        <dbReference type="Proteomes" id="UP000289857"/>
    </source>
</evidence>
<keyword evidence="2 8" id="KW-0963">Cytoplasm</keyword>
<evidence type="ECO:0000256" key="4">
    <source>
        <dbReference type="ARBA" id="ARBA00022694"/>
    </source>
</evidence>
<evidence type="ECO:0000256" key="1">
    <source>
        <dbReference type="ARBA" id="ARBA00004496"/>
    </source>
</evidence>
<organism evidence="10 11">
    <name type="scientific">Flavobacterium stagni</name>
    <dbReference type="NCBI Taxonomy" id="2506421"/>
    <lineage>
        <taxon>Bacteria</taxon>
        <taxon>Pseudomonadati</taxon>
        <taxon>Bacteroidota</taxon>
        <taxon>Flavobacteriia</taxon>
        <taxon>Flavobacteriales</taxon>
        <taxon>Flavobacteriaceae</taxon>
        <taxon>Flavobacterium</taxon>
    </lineage>
</organism>
<dbReference type="GO" id="GO:0005737">
    <property type="term" value="C:cytoplasm"/>
    <property type="evidence" value="ECO:0007669"/>
    <property type="project" value="UniProtKB-SubCell"/>
</dbReference>
<comment type="caution">
    <text evidence="10">The sequence shown here is derived from an EMBL/GenBank/DDBJ whole genome shotgun (WGS) entry which is preliminary data.</text>
</comment>
<evidence type="ECO:0000256" key="6">
    <source>
        <dbReference type="ARBA" id="ARBA00022840"/>
    </source>
</evidence>
<keyword evidence="4 8" id="KW-0819">tRNA processing</keyword>
<dbReference type="InterPro" id="IPR012796">
    <property type="entry name" value="Lysidine-tRNA-synth_C"/>
</dbReference>
<keyword evidence="5 8" id="KW-0547">Nucleotide-binding</keyword>
<dbReference type="EC" id="6.3.4.19" evidence="8"/>
<dbReference type="InterPro" id="IPR014729">
    <property type="entry name" value="Rossmann-like_a/b/a_fold"/>
</dbReference>
<dbReference type="Gene3D" id="3.40.50.620">
    <property type="entry name" value="HUPs"/>
    <property type="match status" value="1"/>
</dbReference>
<dbReference type="AlphaFoldDB" id="A0A4Q1K9G2"/>
<dbReference type="Pfam" id="PF01171">
    <property type="entry name" value="ATP_bind_3"/>
    <property type="match status" value="1"/>
</dbReference>
<dbReference type="GO" id="GO:0032267">
    <property type="term" value="F:tRNA(Ile)-lysidine synthase activity"/>
    <property type="evidence" value="ECO:0007669"/>
    <property type="project" value="UniProtKB-EC"/>
</dbReference>
<dbReference type="Proteomes" id="UP000289857">
    <property type="component" value="Unassembled WGS sequence"/>
</dbReference>
<dbReference type="NCBIfam" id="TIGR02432">
    <property type="entry name" value="lysidine_TilS_N"/>
    <property type="match status" value="1"/>
</dbReference>
<dbReference type="SUPFAM" id="SSF52402">
    <property type="entry name" value="Adenine nucleotide alpha hydrolases-like"/>
    <property type="match status" value="1"/>
</dbReference>
<keyword evidence="3 8" id="KW-0436">Ligase</keyword>
<dbReference type="SMART" id="SM00977">
    <property type="entry name" value="TilS_C"/>
    <property type="match status" value="1"/>
</dbReference>
<comment type="catalytic activity">
    <reaction evidence="7 8">
        <text>cytidine(34) in tRNA(Ile2) + L-lysine + ATP = lysidine(34) in tRNA(Ile2) + AMP + diphosphate + H(+)</text>
        <dbReference type="Rhea" id="RHEA:43744"/>
        <dbReference type="Rhea" id="RHEA-COMP:10625"/>
        <dbReference type="Rhea" id="RHEA-COMP:10670"/>
        <dbReference type="ChEBI" id="CHEBI:15378"/>
        <dbReference type="ChEBI" id="CHEBI:30616"/>
        <dbReference type="ChEBI" id="CHEBI:32551"/>
        <dbReference type="ChEBI" id="CHEBI:33019"/>
        <dbReference type="ChEBI" id="CHEBI:82748"/>
        <dbReference type="ChEBI" id="CHEBI:83665"/>
        <dbReference type="ChEBI" id="CHEBI:456215"/>
        <dbReference type="EC" id="6.3.4.19"/>
    </reaction>
</comment>
<name>A0A4Q1K9G2_9FLAO</name>
<feature type="domain" description="Lysidine-tRNA(Ile) synthetase C-terminal" evidence="9">
    <location>
        <begin position="359"/>
        <end position="431"/>
    </location>
</feature>
<dbReference type="Pfam" id="PF11734">
    <property type="entry name" value="TilS_C"/>
    <property type="match status" value="1"/>
</dbReference>
<proteinExistence type="inferred from homology"/>
<dbReference type="InterPro" id="IPR012094">
    <property type="entry name" value="tRNA_Ile_lys_synt"/>
</dbReference>
<evidence type="ECO:0000256" key="3">
    <source>
        <dbReference type="ARBA" id="ARBA00022598"/>
    </source>
</evidence>
<comment type="domain">
    <text evidence="8">The N-terminal region contains the highly conserved SGGXDS motif, predicted to be a P-loop motif involved in ATP binding.</text>
</comment>
<reference evidence="11" key="1">
    <citation type="submission" date="2019-01" db="EMBL/GenBank/DDBJ databases">
        <title>Cytophagaceae bacterium strain CAR-16.</title>
        <authorList>
            <person name="Chen W.-M."/>
        </authorList>
    </citation>
    <scope>NUCLEOTIDE SEQUENCE [LARGE SCALE GENOMIC DNA]</scope>
    <source>
        <strain evidence="11">WWJ-16</strain>
    </source>
</reference>
<feature type="binding site" evidence="8">
    <location>
        <begin position="26"/>
        <end position="31"/>
    </location>
    <ligand>
        <name>ATP</name>
        <dbReference type="ChEBI" id="CHEBI:30616"/>
    </ligand>
</feature>
<dbReference type="OrthoDB" id="9807403at2"/>
<dbReference type="SUPFAM" id="SSF56037">
    <property type="entry name" value="PheT/TilS domain"/>
    <property type="match status" value="1"/>
</dbReference>
<dbReference type="EMBL" id="SBKN01000003">
    <property type="protein sequence ID" value="RXR23086.1"/>
    <property type="molecule type" value="Genomic_DNA"/>
</dbReference>
<dbReference type="RefSeq" id="WP_129461316.1">
    <property type="nucleotide sequence ID" value="NZ_SBKN01000003.1"/>
</dbReference>
<evidence type="ECO:0000256" key="2">
    <source>
        <dbReference type="ARBA" id="ARBA00022490"/>
    </source>
</evidence>
<dbReference type="CDD" id="cd01992">
    <property type="entry name" value="TilS_N"/>
    <property type="match status" value="1"/>
</dbReference>
<keyword evidence="11" id="KW-1185">Reference proteome</keyword>
<evidence type="ECO:0000259" key="9">
    <source>
        <dbReference type="SMART" id="SM00977"/>
    </source>
</evidence>
<gene>
    <name evidence="8 10" type="primary">tilS</name>
    <name evidence="10" type="ORF">EQG61_06255</name>
</gene>
<evidence type="ECO:0000313" key="10">
    <source>
        <dbReference type="EMBL" id="RXR23086.1"/>
    </source>
</evidence>